<dbReference type="EMBL" id="NBVN01000007">
    <property type="protein sequence ID" value="PUA31691.1"/>
    <property type="molecule type" value="Genomic_DNA"/>
</dbReference>
<name>A0A2R7Y2C2_9CREN</name>
<sequence length="72" mass="8358">MYRAWLLAFGDQSTRVADELKWGTTHVLAGMVFNTRRDIVLIKDPNENILDVKVSQERETAHFFLTHLKTVL</sequence>
<accession>A0A2R7Y2C2</accession>
<proteinExistence type="predicted"/>
<dbReference type="Proteomes" id="UP000244093">
    <property type="component" value="Unassembled WGS sequence"/>
</dbReference>
<evidence type="ECO:0000313" key="2">
    <source>
        <dbReference type="EMBL" id="PUA31724.1"/>
    </source>
</evidence>
<organism evidence="1 3">
    <name type="scientific">Zestosphaera tikiterensis</name>
    <dbReference type="NCBI Taxonomy" id="1973259"/>
    <lineage>
        <taxon>Archaea</taxon>
        <taxon>Thermoproteota</taxon>
        <taxon>Thermoprotei</taxon>
        <taxon>Desulfurococcales</taxon>
        <taxon>Desulfurococcaceae</taxon>
        <taxon>Zestosphaera</taxon>
    </lineage>
</organism>
<dbReference type="AlphaFoldDB" id="A0A2R7Y2C2"/>
<evidence type="ECO:0000313" key="3">
    <source>
        <dbReference type="Proteomes" id="UP000244093"/>
    </source>
</evidence>
<reference evidence="1" key="1">
    <citation type="submission" date="2017-04" db="EMBL/GenBank/DDBJ databases">
        <authorList>
            <person name="Afonso C.L."/>
            <person name="Miller P.J."/>
            <person name="Scott M.A."/>
            <person name="Spackman E."/>
            <person name="Goraichik I."/>
            <person name="Dimitrov K.M."/>
            <person name="Suarez D.L."/>
            <person name="Swayne D.E."/>
        </authorList>
    </citation>
    <scope>NUCLEOTIDE SEQUENCE</scope>
    <source>
        <strain evidence="1">NZ3</strain>
    </source>
</reference>
<dbReference type="EMBL" id="NBVN01000007">
    <property type="protein sequence ID" value="PUA31724.1"/>
    <property type="molecule type" value="Genomic_DNA"/>
</dbReference>
<comment type="caution">
    <text evidence="1">The sequence shown here is derived from an EMBL/GenBank/DDBJ whole genome shotgun (WGS) entry which is preliminary data.</text>
</comment>
<protein>
    <submittedName>
        <fullName evidence="1">Uncharacterized protein</fullName>
    </submittedName>
</protein>
<gene>
    <name evidence="1" type="ORF">B7O98_08695</name>
    <name evidence="2" type="ORF">B7O98_08865</name>
</gene>
<evidence type="ECO:0000313" key="1">
    <source>
        <dbReference type="EMBL" id="PUA31691.1"/>
    </source>
</evidence>
<reference evidence="1 3" key="2">
    <citation type="journal article" date="2018" name="Syst. Appl. Microbiol.">
        <title>A new symbiotic nanoarchaeote (Candidatus Nanoclepta minutus) and its host (Zestosphaera tikiterensis gen. nov., sp. nov.) from a New Zealand hot spring.</title>
        <authorList>
            <person name="St John E."/>
            <person name="Liu Y."/>
            <person name="Podar M."/>
            <person name="Stott M.B."/>
            <person name="Meneghin J."/>
            <person name="Chen Z."/>
            <person name="Lagutin K."/>
            <person name="Mitchell K."/>
            <person name="Reysenbach A.L."/>
        </authorList>
    </citation>
    <scope>NUCLEOTIDE SEQUENCE [LARGE SCALE GENOMIC DNA]</scope>
    <source>
        <strain evidence="1">NZ3</strain>
    </source>
</reference>